<feature type="active site" description="Phosphoserine intermediate" evidence="7">
    <location>
        <position position="94"/>
    </location>
</feature>
<dbReference type="EMBL" id="JADKGY010000032">
    <property type="protein sequence ID" value="MBK9985094.1"/>
    <property type="molecule type" value="Genomic_DNA"/>
</dbReference>
<dbReference type="SMART" id="SM00098">
    <property type="entry name" value="alkPPc"/>
    <property type="match status" value="1"/>
</dbReference>
<dbReference type="PROSITE" id="PS00123">
    <property type="entry name" value="ALKALINE_PHOSPHATASE"/>
    <property type="match status" value="1"/>
</dbReference>
<feature type="binding site" evidence="8">
    <location>
        <position position="314"/>
    </location>
    <ligand>
        <name>Zn(2+)</name>
        <dbReference type="ChEBI" id="CHEBI:29105"/>
        <label>2</label>
    </ligand>
</feature>
<evidence type="ECO:0000256" key="1">
    <source>
        <dbReference type="ARBA" id="ARBA00005984"/>
    </source>
</evidence>
<gene>
    <name evidence="11" type="ORF">IPP15_22515</name>
</gene>
<evidence type="ECO:0000256" key="8">
    <source>
        <dbReference type="PIRSR" id="PIRSR601952-2"/>
    </source>
</evidence>
<feature type="binding site" evidence="8">
    <location>
        <position position="53"/>
    </location>
    <ligand>
        <name>Mg(2+)</name>
        <dbReference type="ChEBI" id="CHEBI:18420"/>
    </ligand>
</feature>
<keyword evidence="3 8" id="KW-0479">Metal-binding</keyword>
<accession>A0A9D7SZL6</accession>
<dbReference type="PRINTS" id="PR00113">
    <property type="entry name" value="ALKPHPHTASE"/>
</dbReference>
<evidence type="ECO:0000256" key="3">
    <source>
        <dbReference type="ARBA" id="ARBA00022723"/>
    </source>
</evidence>
<comment type="cofactor">
    <cofactor evidence="8">
        <name>Zn(2+)</name>
        <dbReference type="ChEBI" id="CHEBI:29105"/>
    </cofactor>
    <text evidence="8">Binds 2 Zn(2+) ions.</text>
</comment>
<dbReference type="GO" id="GO:0004035">
    <property type="term" value="F:alkaline phosphatase activity"/>
    <property type="evidence" value="ECO:0007669"/>
    <property type="project" value="TreeGrafter"/>
</dbReference>
<dbReference type="Pfam" id="PF00245">
    <property type="entry name" value="Alk_phosphatase"/>
    <property type="match status" value="2"/>
</dbReference>
<keyword evidence="2" id="KW-0597">Phosphoprotein</keyword>
<feature type="binding site" evidence="8">
    <location>
        <position position="275"/>
    </location>
    <ligand>
        <name>Zn(2+)</name>
        <dbReference type="ChEBI" id="CHEBI:29105"/>
        <label>2</label>
    </ligand>
</feature>
<feature type="binding site" evidence="8">
    <location>
        <position position="313"/>
    </location>
    <ligand>
        <name>Zn(2+)</name>
        <dbReference type="ChEBI" id="CHEBI:29105"/>
        <label>2</label>
    </ligand>
</feature>
<comment type="similarity">
    <text evidence="1 9">Belongs to the alkaline phosphatase family.</text>
</comment>
<sequence>MQQWAKGVYVPSIIFLLLCISSCSTSYGTGKTNTVQNETTGAKPKNVIFLIGDGMGLPQITGAMYMNNNKTVFERFKNIGFHKSYSADNLVTDSAAGATAFASGVKTDNGYLGMDAHKKSFPTILEMAETKGMATGLVVTCSMTHATPAAYYAHIDGRTDKEGIALQMLNSNVDLFIGGGENAFIHRTDGRDLVKELTDKGYVINDITHLPIEDLDMGTKKNIGFFTADDEPLPVTEGRNYAIPAADKALRFLDNRSPEGFFIMIEGSQIDWGGHANDANYVVTELHEFEKVIAEALDFAEKDGNTLVIVTADHETGGFAVNPGSKLNHIDVAFTTKEHTAMMIPVFASGPGAELFRGIYENTDIFFKMKSLMSLE</sequence>
<protein>
    <submittedName>
        <fullName evidence="11">Alkaline phosphatase</fullName>
    </submittedName>
</protein>
<evidence type="ECO:0000256" key="6">
    <source>
        <dbReference type="ARBA" id="ARBA00022842"/>
    </source>
</evidence>
<dbReference type="AlphaFoldDB" id="A0A9D7SZL6"/>
<evidence type="ECO:0000256" key="2">
    <source>
        <dbReference type="ARBA" id="ARBA00022553"/>
    </source>
</evidence>
<evidence type="ECO:0000256" key="5">
    <source>
        <dbReference type="ARBA" id="ARBA00022833"/>
    </source>
</evidence>
<feature type="signal peptide" evidence="10">
    <location>
        <begin position="1"/>
        <end position="26"/>
    </location>
</feature>
<dbReference type="InterPro" id="IPR001952">
    <property type="entry name" value="Alkaline_phosphatase"/>
</dbReference>
<keyword evidence="10" id="KW-0732">Signal</keyword>
<feature type="chain" id="PRO_5039242442" evidence="10">
    <location>
        <begin position="27"/>
        <end position="376"/>
    </location>
</feature>
<dbReference type="GO" id="GO:0046872">
    <property type="term" value="F:metal ion binding"/>
    <property type="evidence" value="ECO:0007669"/>
    <property type="project" value="UniProtKB-KW"/>
</dbReference>
<keyword evidence="6 8" id="KW-0460">Magnesium</keyword>
<organism evidence="11 12">
    <name type="scientific">Candidatus Opimibacter skivensis</name>
    <dbReference type="NCBI Taxonomy" id="2982028"/>
    <lineage>
        <taxon>Bacteria</taxon>
        <taxon>Pseudomonadati</taxon>
        <taxon>Bacteroidota</taxon>
        <taxon>Saprospiria</taxon>
        <taxon>Saprospirales</taxon>
        <taxon>Saprospiraceae</taxon>
        <taxon>Candidatus Opimibacter</taxon>
    </lineage>
</organism>
<feature type="binding site" evidence="8">
    <location>
        <position position="266"/>
    </location>
    <ligand>
        <name>Mg(2+)</name>
        <dbReference type="ChEBI" id="CHEBI:18420"/>
    </ligand>
</feature>
<evidence type="ECO:0000256" key="7">
    <source>
        <dbReference type="PIRSR" id="PIRSR601952-1"/>
    </source>
</evidence>
<dbReference type="Proteomes" id="UP000808337">
    <property type="component" value="Unassembled WGS sequence"/>
</dbReference>
<feature type="binding site" evidence="8">
    <location>
        <position position="147"/>
    </location>
    <ligand>
        <name>Mg(2+)</name>
        <dbReference type="ChEBI" id="CHEBI:18420"/>
    </ligand>
</feature>
<dbReference type="InterPro" id="IPR018299">
    <property type="entry name" value="Alkaline_phosphatase_AS"/>
</dbReference>
<feature type="binding site" evidence="8">
    <location>
        <position position="145"/>
    </location>
    <ligand>
        <name>Mg(2+)</name>
        <dbReference type="ChEBI" id="CHEBI:18420"/>
    </ligand>
</feature>
<name>A0A9D7SZL6_9BACT</name>
<dbReference type="CDD" id="cd16012">
    <property type="entry name" value="ALP"/>
    <property type="match status" value="1"/>
</dbReference>
<dbReference type="SUPFAM" id="SSF53649">
    <property type="entry name" value="Alkaline phosphatase-like"/>
    <property type="match status" value="1"/>
</dbReference>
<dbReference type="Gene3D" id="3.40.720.10">
    <property type="entry name" value="Alkaline Phosphatase, subunit A"/>
    <property type="match status" value="1"/>
</dbReference>
<reference evidence="11 12" key="1">
    <citation type="submission" date="2020-10" db="EMBL/GenBank/DDBJ databases">
        <title>Connecting structure to function with the recovery of over 1000 high-quality activated sludge metagenome-assembled genomes encoding full-length rRNA genes using long-read sequencing.</title>
        <authorList>
            <person name="Singleton C.M."/>
            <person name="Petriglieri F."/>
            <person name="Kristensen J.M."/>
            <person name="Kirkegaard R.H."/>
            <person name="Michaelsen T.Y."/>
            <person name="Andersen M.H."/>
            <person name="Karst S.M."/>
            <person name="Dueholm M.S."/>
            <person name="Nielsen P.H."/>
            <person name="Albertsen M."/>
        </authorList>
    </citation>
    <scope>NUCLEOTIDE SEQUENCE [LARGE SCALE GENOMIC DNA]</scope>
    <source>
        <strain evidence="11">Ribe_18-Q3-R11-54_MAXAC.273</strain>
    </source>
</reference>
<comment type="cofactor">
    <cofactor evidence="8">
        <name>Mg(2+)</name>
        <dbReference type="ChEBI" id="CHEBI:18420"/>
    </cofactor>
    <text evidence="8">Binds 1 Mg(2+) ion.</text>
</comment>
<dbReference type="PANTHER" id="PTHR11596">
    <property type="entry name" value="ALKALINE PHOSPHATASE"/>
    <property type="match status" value="1"/>
</dbReference>
<keyword evidence="5 8" id="KW-0862">Zinc</keyword>
<comment type="caution">
    <text evidence="11">The sequence shown here is derived from an EMBL/GenBank/DDBJ whole genome shotgun (WGS) entry which is preliminary data.</text>
</comment>
<proteinExistence type="inferred from homology"/>
<evidence type="ECO:0000256" key="10">
    <source>
        <dbReference type="SAM" id="SignalP"/>
    </source>
</evidence>
<evidence type="ECO:0000313" key="11">
    <source>
        <dbReference type="EMBL" id="MBK9985094.1"/>
    </source>
</evidence>
<evidence type="ECO:0000256" key="9">
    <source>
        <dbReference type="RuleBase" id="RU003946"/>
    </source>
</evidence>
<evidence type="ECO:0000256" key="4">
    <source>
        <dbReference type="ARBA" id="ARBA00022801"/>
    </source>
</evidence>
<evidence type="ECO:0000313" key="12">
    <source>
        <dbReference type="Proteomes" id="UP000808337"/>
    </source>
</evidence>
<dbReference type="InterPro" id="IPR017850">
    <property type="entry name" value="Alkaline_phosphatase_core_sf"/>
</dbReference>
<feature type="binding site" evidence="8">
    <location>
        <position position="271"/>
    </location>
    <ligand>
        <name>Zn(2+)</name>
        <dbReference type="ChEBI" id="CHEBI:29105"/>
        <label>2</label>
    </ligand>
</feature>
<dbReference type="PANTHER" id="PTHR11596:SF5">
    <property type="entry name" value="ALKALINE PHOSPHATASE"/>
    <property type="match status" value="1"/>
</dbReference>
<keyword evidence="4" id="KW-0378">Hydrolase</keyword>
<feature type="binding site" evidence="8">
    <location>
        <position position="53"/>
    </location>
    <ligand>
        <name>Zn(2+)</name>
        <dbReference type="ChEBI" id="CHEBI:29105"/>
        <label>2</label>
    </ligand>
</feature>